<dbReference type="Proteomes" id="UP000567179">
    <property type="component" value="Unassembled WGS sequence"/>
</dbReference>
<comment type="caution">
    <text evidence="1">The sequence shown here is derived from an EMBL/GenBank/DDBJ whole genome shotgun (WGS) entry which is preliminary data.</text>
</comment>
<name>A0A8H5B6R3_9AGAR</name>
<evidence type="ECO:0000313" key="2">
    <source>
        <dbReference type="Proteomes" id="UP000567179"/>
    </source>
</evidence>
<reference evidence="1 2" key="1">
    <citation type="journal article" date="2020" name="ISME J.">
        <title>Uncovering the hidden diversity of litter-decomposition mechanisms in mushroom-forming fungi.</title>
        <authorList>
            <person name="Floudas D."/>
            <person name="Bentzer J."/>
            <person name="Ahren D."/>
            <person name="Johansson T."/>
            <person name="Persson P."/>
            <person name="Tunlid A."/>
        </authorList>
    </citation>
    <scope>NUCLEOTIDE SEQUENCE [LARGE SCALE GENOMIC DNA]</scope>
    <source>
        <strain evidence="1 2">CBS 101986</strain>
    </source>
</reference>
<evidence type="ECO:0000313" key="1">
    <source>
        <dbReference type="EMBL" id="KAF5317565.1"/>
    </source>
</evidence>
<sequence length="119" mass="14075">MLAPFLDRMITRNIGKRFTALQALEFLNNIIASAAETQLSIQEDEDPSARKTGNYEVHDRWKGLPKDFQEKWDAYREPMGIPFSWKLLRALRGIRWLPEPLIPDIRRLTFKTKTYLKRN</sequence>
<keyword evidence="2" id="KW-1185">Reference proteome</keyword>
<proteinExistence type="predicted"/>
<accession>A0A8H5B6R3</accession>
<protein>
    <submittedName>
        <fullName evidence="1">Uncharacterized protein</fullName>
    </submittedName>
</protein>
<dbReference type="OrthoDB" id="2722301at2759"/>
<gene>
    <name evidence="1" type="ORF">D9619_013218</name>
</gene>
<dbReference type="AlphaFoldDB" id="A0A8H5B6R3"/>
<organism evidence="1 2">
    <name type="scientific">Psilocybe cf. subviscida</name>
    <dbReference type="NCBI Taxonomy" id="2480587"/>
    <lineage>
        <taxon>Eukaryota</taxon>
        <taxon>Fungi</taxon>
        <taxon>Dikarya</taxon>
        <taxon>Basidiomycota</taxon>
        <taxon>Agaricomycotina</taxon>
        <taxon>Agaricomycetes</taxon>
        <taxon>Agaricomycetidae</taxon>
        <taxon>Agaricales</taxon>
        <taxon>Agaricineae</taxon>
        <taxon>Strophariaceae</taxon>
        <taxon>Psilocybe</taxon>
    </lineage>
</organism>
<dbReference type="EMBL" id="JAACJJ010000033">
    <property type="protein sequence ID" value="KAF5317565.1"/>
    <property type="molecule type" value="Genomic_DNA"/>
</dbReference>